<reference evidence="3" key="2">
    <citation type="journal article" date="2017" name="Nat. Plants">
        <title>The Aegilops tauschii genome reveals multiple impacts of transposons.</title>
        <authorList>
            <person name="Zhao G."/>
            <person name="Zou C."/>
            <person name="Li K."/>
            <person name="Wang K."/>
            <person name="Li T."/>
            <person name="Gao L."/>
            <person name="Zhang X."/>
            <person name="Wang H."/>
            <person name="Yang Z."/>
            <person name="Liu X."/>
            <person name="Jiang W."/>
            <person name="Mao L."/>
            <person name="Kong X."/>
            <person name="Jiao Y."/>
            <person name="Jia J."/>
        </authorList>
    </citation>
    <scope>NUCLEOTIDE SEQUENCE [LARGE SCALE GENOMIC DNA]</scope>
    <source>
        <strain evidence="3">cv. AL8/78</strain>
    </source>
</reference>
<dbReference type="InterPro" id="IPR026059">
    <property type="entry name" value="Rab3GAP2"/>
</dbReference>
<dbReference type="InterPro" id="IPR032839">
    <property type="entry name" value="RAB3GAP_N"/>
</dbReference>
<accession>A0A453KLV8</accession>
<keyword evidence="3" id="KW-1185">Reference proteome</keyword>
<dbReference type="Pfam" id="PF14655">
    <property type="entry name" value="RAB3GAP2_N"/>
    <property type="match status" value="1"/>
</dbReference>
<evidence type="ECO:0000313" key="2">
    <source>
        <dbReference type="EnsemblPlants" id="AET5Gv20452500.5"/>
    </source>
</evidence>
<dbReference type="AlphaFoldDB" id="A0A453KLV8"/>
<evidence type="ECO:0000259" key="1">
    <source>
        <dbReference type="Pfam" id="PF14655"/>
    </source>
</evidence>
<dbReference type="Gramene" id="AET5Gv20452500.5">
    <property type="protein sequence ID" value="AET5Gv20452500.5"/>
    <property type="gene ID" value="AET5Gv20452500"/>
</dbReference>
<organism evidence="2 3">
    <name type="scientific">Aegilops tauschii subsp. strangulata</name>
    <name type="common">Goatgrass</name>
    <dbReference type="NCBI Taxonomy" id="200361"/>
    <lineage>
        <taxon>Eukaryota</taxon>
        <taxon>Viridiplantae</taxon>
        <taxon>Streptophyta</taxon>
        <taxon>Embryophyta</taxon>
        <taxon>Tracheophyta</taxon>
        <taxon>Spermatophyta</taxon>
        <taxon>Magnoliopsida</taxon>
        <taxon>Liliopsida</taxon>
        <taxon>Poales</taxon>
        <taxon>Poaceae</taxon>
        <taxon>BOP clade</taxon>
        <taxon>Pooideae</taxon>
        <taxon>Triticodae</taxon>
        <taxon>Triticeae</taxon>
        <taxon>Triticinae</taxon>
        <taxon>Aegilops</taxon>
    </lineage>
</organism>
<name>A0A453KLV8_AEGTS</name>
<sequence length="152" mass="16966">MTIHMSTSVALHCEGITHVPCVLVVQNGCPSFYWTVTCYVSTFQGYRDASCLFVEMLRNKDKSSSSSMHLDYTKSDYCLCLAIHAPRKGIIEVWQMRTGPRLLTIPCPKGSRILQPSTRFSSSSAFSSYTPLEVYLFNGDSGQLSVLNRHIG</sequence>
<reference evidence="3" key="1">
    <citation type="journal article" date="2014" name="Science">
        <title>Ancient hybridizations among the ancestral genomes of bread wheat.</title>
        <authorList>
            <consortium name="International Wheat Genome Sequencing Consortium,"/>
            <person name="Marcussen T."/>
            <person name="Sandve S.R."/>
            <person name="Heier L."/>
            <person name="Spannagl M."/>
            <person name="Pfeifer M."/>
            <person name="Jakobsen K.S."/>
            <person name="Wulff B.B."/>
            <person name="Steuernagel B."/>
            <person name="Mayer K.F."/>
            <person name="Olsen O.A."/>
        </authorList>
    </citation>
    <scope>NUCLEOTIDE SEQUENCE [LARGE SCALE GENOMIC DNA]</scope>
    <source>
        <strain evidence="3">cv. AL8/78</strain>
    </source>
</reference>
<reference evidence="2" key="4">
    <citation type="submission" date="2019-03" db="UniProtKB">
        <authorList>
            <consortium name="EnsemblPlants"/>
        </authorList>
    </citation>
    <scope>IDENTIFICATION</scope>
</reference>
<reference evidence="2" key="3">
    <citation type="journal article" date="2017" name="Nature">
        <title>Genome sequence of the progenitor of the wheat D genome Aegilops tauschii.</title>
        <authorList>
            <person name="Luo M.C."/>
            <person name="Gu Y.Q."/>
            <person name="Puiu D."/>
            <person name="Wang H."/>
            <person name="Twardziok S.O."/>
            <person name="Deal K.R."/>
            <person name="Huo N."/>
            <person name="Zhu T."/>
            <person name="Wang L."/>
            <person name="Wang Y."/>
            <person name="McGuire P.E."/>
            <person name="Liu S."/>
            <person name="Long H."/>
            <person name="Ramasamy R.K."/>
            <person name="Rodriguez J.C."/>
            <person name="Van S.L."/>
            <person name="Yuan L."/>
            <person name="Wang Z."/>
            <person name="Xia Z."/>
            <person name="Xiao L."/>
            <person name="Anderson O.D."/>
            <person name="Ouyang S."/>
            <person name="Liang Y."/>
            <person name="Zimin A.V."/>
            <person name="Pertea G."/>
            <person name="Qi P."/>
            <person name="Bennetzen J.L."/>
            <person name="Dai X."/>
            <person name="Dawson M.W."/>
            <person name="Muller H.G."/>
            <person name="Kugler K."/>
            <person name="Rivarola-Duarte L."/>
            <person name="Spannagl M."/>
            <person name="Mayer K.F.X."/>
            <person name="Lu F.H."/>
            <person name="Bevan M.W."/>
            <person name="Leroy P."/>
            <person name="Li P."/>
            <person name="You F.M."/>
            <person name="Sun Q."/>
            <person name="Liu Z."/>
            <person name="Lyons E."/>
            <person name="Wicker T."/>
            <person name="Salzberg S.L."/>
            <person name="Devos K.M."/>
            <person name="Dvorak J."/>
        </authorList>
    </citation>
    <scope>NUCLEOTIDE SEQUENCE [LARGE SCALE GENOMIC DNA]</scope>
    <source>
        <strain evidence="2">cv. AL8/78</strain>
    </source>
</reference>
<dbReference type="PANTHER" id="PTHR12472:SF0">
    <property type="entry name" value="RAB3 GTPASE-ACTIVATING PROTEIN NON-CATALYTIC SUBUNIT"/>
    <property type="match status" value="1"/>
</dbReference>
<proteinExistence type="predicted"/>
<dbReference type="EnsemblPlants" id="AET5Gv20452500.5">
    <property type="protein sequence ID" value="AET5Gv20452500.5"/>
    <property type="gene ID" value="AET5Gv20452500"/>
</dbReference>
<dbReference type="Proteomes" id="UP000015105">
    <property type="component" value="Chromosome 5D"/>
</dbReference>
<dbReference type="PANTHER" id="PTHR12472">
    <property type="entry name" value="RAB3-GAP REGULATORY DOMAIN"/>
    <property type="match status" value="1"/>
</dbReference>
<protein>
    <recommendedName>
        <fullName evidence="1">Rab3-GAP regulatory subunit N-terminal domain-containing protein</fullName>
    </recommendedName>
</protein>
<feature type="domain" description="Rab3-GAP regulatory subunit N-terminal" evidence="1">
    <location>
        <begin position="40"/>
        <end position="114"/>
    </location>
</feature>
<reference evidence="2" key="5">
    <citation type="journal article" date="2021" name="G3 (Bethesda)">
        <title>Aegilops tauschii genome assembly Aet v5.0 features greater sequence contiguity and improved annotation.</title>
        <authorList>
            <person name="Wang L."/>
            <person name="Zhu T."/>
            <person name="Rodriguez J.C."/>
            <person name="Deal K.R."/>
            <person name="Dubcovsky J."/>
            <person name="McGuire P.E."/>
            <person name="Lux T."/>
            <person name="Spannagl M."/>
            <person name="Mayer K.F.X."/>
            <person name="Baldrich P."/>
            <person name="Meyers B.C."/>
            <person name="Huo N."/>
            <person name="Gu Y.Q."/>
            <person name="Zhou H."/>
            <person name="Devos K.M."/>
            <person name="Bennetzen J.L."/>
            <person name="Unver T."/>
            <person name="Budak H."/>
            <person name="Gulick P.J."/>
            <person name="Galiba G."/>
            <person name="Kalapos B."/>
            <person name="Nelson D.R."/>
            <person name="Li P."/>
            <person name="You F.M."/>
            <person name="Luo M.C."/>
            <person name="Dvorak J."/>
        </authorList>
    </citation>
    <scope>NUCLEOTIDE SEQUENCE [LARGE SCALE GENOMIC DNA]</scope>
    <source>
        <strain evidence="2">cv. AL8/78</strain>
    </source>
</reference>
<evidence type="ECO:0000313" key="3">
    <source>
        <dbReference type="Proteomes" id="UP000015105"/>
    </source>
</evidence>